<organism evidence="5 6">
    <name type="scientific">Sinomonas atrocyanea</name>
    <dbReference type="NCBI Taxonomy" id="37927"/>
    <lineage>
        <taxon>Bacteria</taxon>
        <taxon>Bacillati</taxon>
        <taxon>Actinomycetota</taxon>
        <taxon>Actinomycetes</taxon>
        <taxon>Micrococcales</taxon>
        <taxon>Micrococcaceae</taxon>
        <taxon>Sinomonas</taxon>
    </lineage>
</organism>
<dbReference type="Pfam" id="PF13377">
    <property type="entry name" value="Peripla_BP_3"/>
    <property type="match status" value="1"/>
</dbReference>
<dbReference type="PANTHER" id="PTHR30146:SF109">
    <property type="entry name" value="HTH-TYPE TRANSCRIPTIONAL REGULATOR GALS"/>
    <property type="match status" value="1"/>
</dbReference>
<dbReference type="Proteomes" id="UP000070134">
    <property type="component" value="Chromosome"/>
</dbReference>
<dbReference type="PATRIC" id="fig|37927.3.peg.1333"/>
<evidence type="ECO:0000259" key="4">
    <source>
        <dbReference type="PROSITE" id="PS50932"/>
    </source>
</evidence>
<feature type="domain" description="HTH lacI-type" evidence="4">
    <location>
        <begin position="7"/>
        <end position="61"/>
    </location>
</feature>
<protein>
    <submittedName>
        <fullName evidence="5">Transcriptional regulator, LacI family</fullName>
    </submittedName>
</protein>
<dbReference type="EMBL" id="CP014518">
    <property type="protein sequence ID" value="AMM31967.1"/>
    <property type="molecule type" value="Genomic_DNA"/>
</dbReference>
<dbReference type="STRING" id="37927.SA2016_1287"/>
<evidence type="ECO:0000313" key="5">
    <source>
        <dbReference type="EMBL" id="AMM31967.1"/>
    </source>
</evidence>
<name>A0A126ZYE7_9MICC</name>
<dbReference type="Pfam" id="PF00356">
    <property type="entry name" value="LacI"/>
    <property type="match status" value="1"/>
</dbReference>
<dbReference type="Gene3D" id="3.40.50.2300">
    <property type="match status" value="2"/>
</dbReference>
<dbReference type="CDD" id="cd01392">
    <property type="entry name" value="HTH_LacI"/>
    <property type="match status" value="1"/>
</dbReference>
<evidence type="ECO:0000256" key="1">
    <source>
        <dbReference type="ARBA" id="ARBA00023015"/>
    </source>
</evidence>
<dbReference type="OrthoDB" id="3510266at2"/>
<reference evidence="5 6" key="1">
    <citation type="submission" date="2016-02" db="EMBL/GenBank/DDBJ databases">
        <title>Complete genome of Sinomonas atrocyanea KCTC 3377.</title>
        <authorList>
            <person name="Kim K.M."/>
        </authorList>
    </citation>
    <scope>NUCLEOTIDE SEQUENCE [LARGE SCALE GENOMIC DNA]</scope>
    <source>
        <strain evidence="5 6">KCTC 3377</strain>
    </source>
</reference>
<dbReference type="SMART" id="SM00354">
    <property type="entry name" value="HTH_LACI"/>
    <property type="match status" value="1"/>
</dbReference>
<dbReference type="CDD" id="cd06267">
    <property type="entry name" value="PBP1_LacI_sugar_binding-like"/>
    <property type="match status" value="1"/>
</dbReference>
<keyword evidence="3" id="KW-0804">Transcription</keyword>
<dbReference type="InterPro" id="IPR000843">
    <property type="entry name" value="HTH_LacI"/>
</dbReference>
<dbReference type="PANTHER" id="PTHR30146">
    <property type="entry name" value="LACI-RELATED TRANSCRIPTIONAL REPRESSOR"/>
    <property type="match status" value="1"/>
</dbReference>
<dbReference type="KEGG" id="satk:SA2016_1287"/>
<dbReference type="Gene3D" id="1.10.260.40">
    <property type="entry name" value="lambda repressor-like DNA-binding domains"/>
    <property type="match status" value="1"/>
</dbReference>
<dbReference type="GO" id="GO:0000976">
    <property type="term" value="F:transcription cis-regulatory region binding"/>
    <property type="evidence" value="ECO:0007669"/>
    <property type="project" value="TreeGrafter"/>
</dbReference>
<evidence type="ECO:0000256" key="3">
    <source>
        <dbReference type="ARBA" id="ARBA00023163"/>
    </source>
</evidence>
<evidence type="ECO:0000313" key="6">
    <source>
        <dbReference type="Proteomes" id="UP000070134"/>
    </source>
</evidence>
<evidence type="ECO:0000256" key="2">
    <source>
        <dbReference type="ARBA" id="ARBA00023125"/>
    </source>
</evidence>
<dbReference type="PROSITE" id="PS00356">
    <property type="entry name" value="HTH_LACI_1"/>
    <property type="match status" value="1"/>
</dbReference>
<proteinExistence type="predicted"/>
<dbReference type="InterPro" id="IPR046335">
    <property type="entry name" value="LacI/GalR-like_sensor"/>
</dbReference>
<keyword evidence="2" id="KW-0238">DNA-binding</keyword>
<dbReference type="InterPro" id="IPR010982">
    <property type="entry name" value="Lambda_DNA-bd_dom_sf"/>
</dbReference>
<dbReference type="SUPFAM" id="SSF53822">
    <property type="entry name" value="Periplasmic binding protein-like I"/>
    <property type="match status" value="1"/>
</dbReference>
<dbReference type="PROSITE" id="PS50932">
    <property type="entry name" value="HTH_LACI_2"/>
    <property type="match status" value="1"/>
</dbReference>
<sequence>MNSQTAPSLADVARHAGVSLSTASRALNDAYGVSAVTRARVLESASALDFVVSPDARRLASGTTGRVAVVVPHIERWFFGQMVSGIERVLSEADFDILLYHVDDAEDRREFLARLPARRKVDAVVVVAFPVGEAERERLELIGAKIIAAGGQSASYPYVCIDDVNAGRLAMDHLTSLGHRRIAMIAGSDPDQPGWPATPGRSRAYESALEALGVSPDPALVRDVDWNPVNAGKAMADILDAAGEPPTAVYAHGDELAFGVLHTLRHRGYRVPEDISVIGIDNHPLAELLDLTTVAQDVGEQGAAAARLVLQALGRAQAEPGAAPGVVAPVHLVERASTAPPRS</sequence>
<dbReference type="InterPro" id="IPR028082">
    <property type="entry name" value="Peripla_BP_I"/>
</dbReference>
<gene>
    <name evidence="5" type="ORF">SA2016_1287</name>
</gene>
<keyword evidence="6" id="KW-1185">Reference proteome</keyword>
<dbReference type="AlphaFoldDB" id="A0A126ZYE7"/>
<dbReference type="RefSeq" id="WP_066496715.1">
    <property type="nucleotide sequence ID" value="NZ_BJMO01000045.1"/>
</dbReference>
<dbReference type="GO" id="GO:0003700">
    <property type="term" value="F:DNA-binding transcription factor activity"/>
    <property type="evidence" value="ECO:0007669"/>
    <property type="project" value="TreeGrafter"/>
</dbReference>
<dbReference type="SUPFAM" id="SSF47413">
    <property type="entry name" value="lambda repressor-like DNA-binding domains"/>
    <property type="match status" value="1"/>
</dbReference>
<accession>A0A126ZYE7</accession>
<keyword evidence="1" id="KW-0805">Transcription regulation</keyword>